<dbReference type="InterPro" id="IPR001031">
    <property type="entry name" value="Thioesterase"/>
</dbReference>
<dbReference type="Pfam" id="PF00975">
    <property type="entry name" value="Thioesterase"/>
    <property type="match status" value="1"/>
</dbReference>
<reference evidence="4" key="1">
    <citation type="journal article" date="2010" name="J. Biol. Chem.">
        <title>Insights into an Unusual Nonribosomal Peptide Synthetase Biosynthesis IDENTIFICATION AND CHARACTERIZATION OF THE GE81112 BIOSYNTHETIC GENE CLUSTER.</title>
        <authorList>
            <person name="Binz T.M."/>
            <person name="Maffioli S.I."/>
            <person name="Sosio M."/>
            <person name="Donadio S."/>
            <person name="Mueller R."/>
        </authorList>
    </citation>
    <scope>NUCLEOTIDE SEQUENCE</scope>
    <source>
        <strain evidence="4">L-49973</strain>
    </source>
</reference>
<dbReference type="InterPro" id="IPR029058">
    <property type="entry name" value="AB_hydrolase_fold"/>
</dbReference>
<reference evidence="4" key="2">
    <citation type="submission" date="2010-04" db="EMBL/GenBank/DDBJ databases">
        <authorList>
            <person name="Binz T."/>
        </authorList>
    </citation>
    <scope>NUCLEOTIDE SEQUENCE</scope>
    <source>
        <strain evidence="4">L-49973</strain>
    </source>
</reference>
<proteinExistence type="inferred from homology"/>
<protein>
    <submittedName>
        <fullName evidence="4">GetN</fullName>
    </submittedName>
</protein>
<dbReference type="AlphaFoldDB" id="E0WFM7"/>
<dbReference type="PANTHER" id="PTHR11487:SF0">
    <property type="entry name" value="S-ACYL FATTY ACID SYNTHASE THIOESTERASE, MEDIUM CHAIN"/>
    <property type="match status" value="1"/>
</dbReference>
<evidence type="ECO:0000259" key="3">
    <source>
        <dbReference type="Pfam" id="PF00975"/>
    </source>
</evidence>
<feature type="compositionally biased region" description="Basic and acidic residues" evidence="2">
    <location>
        <begin position="1"/>
        <end position="16"/>
    </location>
</feature>
<gene>
    <name evidence="4" type="primary">thioesterase</name>
</gene>
<feature type="domain" description="Thioesterase" evidence="3">
    <location>
        <begin position="37"/>
        <end position="164"/>
    </location>
</feature>
<evidence type="ECO:0000256" key="2">
    <source>
        <dbReference type="SAM" id="MobiDB-lite"/>
    </source>
</evidence>
<dbReference type="SUPFAM" id="SSF53474">
    <property type="entry name" value="alpha/beta-Hydrolases"/>
    <property type="match status" value="1"/>
</dbReference>
<feature type="compositionally biased region" description="Basic and acidic residues" evidence="2">
    <location>
        <begin position="214"/>
        <end position="229"/>
    </location>
</feature>
<dbReference type="Gene3D" id="3.40.50.1820">
    <property type="entry name" value="alpha/beta hydrolase"/>
    <property type="match status" value="1"/>
</dbReference>
<organism evidence="4">
    <name type="scientific">Streptomyces sp. L-49973</name>
    <dbReference type="NCBI Taxonomy" id="762837"/>
    <lineage>
        <taxon>Bacteria</taxon>
        <taxon>Bacillati</taxon>
        <taxon>Actinomycetota</taxon>
        <taxon>Actinomycetes</taxon>
        <taxon>Kitasatosporales</taxon>
        <taxon>Streptomycetaceae</taxon>
        <taxon>Streptomyces</taxon>
    </lineage>
</organism>
<dbReference type="GO" id="GO:0008610">
    <property type="term" value="P:lipid biosynthetic process"/>
    <property type="evidence" value="ECO:0007669"/>
    <property type="project" value="TreeGrafter"/>
</dbReference>
<accession>E0WFM7</accession>
<feature type="region of interest" description="Disordered" evidence="2">
    <location>
        <begin position="1"/>
        <end position="22"/>
    </location>
</feature>
<evidence type="ECO:0000313" key="4">
    <source>
        <dbReference type="EMBL" id="CBL93724.1"/>
    </source>
</evidence>
<sequence>MEGTAKDTKDTKDTKDKKGKKDRLIAYRRAGNESATRLFFLPYAGKGASGYREIADSFGPEVEPVLLQTPGRENRLAEPAVDDIDALVTQLATALRGHLDAPFALFGHSMGSLVAFELAAHLERTEPGLPGPVALFVSAESAPHLLVPPEVTDEQLTDEQFLADRTGLEAARRRPRRAQPARLPRVALPGAARGLHRPGGLPAAVRAPVHHHPGHGDVRGRGPRGDGRGGGDLADALRGTVRGRTDSGRPLLSPDGTGRDDRRTRPCSRPLGRTDLRVFRRRTVLPE</sequence>
<feature type="region of interest" description="Disordered" evidence="2">
    <location>
        <begin position="190"/>
        <end position="272"/>
    </location>
</feature>
<name>E0WFM7_9ACTN</name>
<evidence type="ECO:0000256" key="1">
    <source>
        <dbReference type="ARBA" id="ARBA00007169"/>
    </source>
</evidence>
<dbReference type="InterPro" id="IPR012223">
    <property type="entry name" value="TEII"/>
</dbReference>
<dbReference type="EMBL" id="FN821996">
    <property type="protein sequence ID" value="CBL93724.1"/>
    <property type="molecule type" value="Genomic_DNA"/>
</dbReference>
<comment type="similarity">
    <text evidence="1">Belongs to the thioesterase family.</text>
</comment>
<dbReference type="PANTHER" id="PTHR11487">
    <property type="entry name" value="THIOESTERASE"/>
    <property type="match status" value="1"/>
</dbReference>